<reference evidence="1" key="1">
    <citation type="submission" date="2023-04" db="EMBL/GenBank/DDBJ databases">
        <title>Black Yeasts Isolated from many extreme environments.</title>
        <authorList>
            <person name="Coleine C."/>
            <person name="Stajich J.E."/>
            <person name="Selbmann L."/>
        </authorList>
    </citation>
    <scope>NUCLEOTIDE SEQUENCE</scope>
    <source>
        <strain evidence="1">CCFEE 5312</strain>
    </source>
</reference>
<name>A0AAJ0GCF7_9PEZI</name>
<gene>
    <name evidence="1" type="ORF">LTR09_005216</name>
</gene>
<dbReference type="EMBL" id="JAWDJX010000014">
    <property type="protein sequence ID" value="KAK3053936.1"/>
    <property type="molecule type" value="Genomic_DNA"/>
</dbReference>
<keyword evidence="2" id="KW-1185">Reference proteome</keyword>
<comment type="caution">
    <text evidence="1">The sequence shown here is derived from an EMBL/GenBank/DDBJ whole genome shotgun (WGS) entry which is preliminary data.</text>
</comment>
<dbReference type="AlphaFoldDB" id="A0AAJ0GCF7"/>
<sequence length="307" mass="35728">MESHLENCLKPECDVCASYREDFATDIAIMHRNENYSYAIANPETMNLVRRSRIQLPLDYHDFPDDGPFHDTRARQISYELAGRSSDHTFKDLRSTHKAKRRRLTEKEKYWGYLAVKRGQLDVPHYILDDERWPGGNSPSWTHTVLPSEAETTIMDKHMLYSQAQGYPRPPKYHYSHRWDKLKYLPRKQAKHRVSKERVFDEATYAIDPLGGSETYVVMKPDANTDIFDNADCYAGGGVTWAFIARKLEDHGVCEHCGKNDHRHVDGAVHCDDDDDAYREYAFREYDGQLDDVEWAELQAAYQAEVK</sequence>
<evidence type="ECO:0000313" key="2">
    <source>
        <dbReference type="Proteomes" id="UP001271007"/>
    </source>
</evidence>
<evidence type="ECO:0000313" key="1">
    <source>
        <dbReference type="EMBL" id="KAK3053936.1"/>
    </source>
</evidence>
<organism evidence="1 2">
    <name type="scientific">Extremus antarcticus</name>
    <dbReference type="NCBI Taxonomy" id="702011"/>
    <lineage>
        <taxon>Eukaryota</taxon>
        <taxon>Fungi</taxon>
        <taxon>Dikarya</taxon>
        <taxon>Ascomycota</taxon>
        <taxon>Pezizomycotina</taxon>
        <taxon>Dothideomycetes</taxon>
        <taxon>Dothideomycetidae</taxon>
        <taxon>Mycosphaerellales</taxon>
        <taxon>Extremaceae</taxon>
        <taxon>Extremus</taxon>
    </lineage>
</organism>
<protein>
    <submittedName>
        <fullName evidence="1">Uncharacterized protein</fullName>
    </submittedName>
</protein>
<dbReference type="Proteomes" id="UP001271007">
    <property type="component" value="Unassembled WGS sequence"/>
</dbReference>
<proteinExistence type="predicted"/>
<accession>A0AAJ0GCF7</accession>